<evidence type="ECO:0000313" key="4">
    <source>
        <dbReference type="EMBL" id="MBB5135380.1"/>
    </source>
</evidence>
<reference evidence="4 5" key="1">
    <citation type="submission" date="2020-08" db="EMBL/GenBank/DDBJ databases">
        <title>Genomic Encyclopedia of Type Strains, Phase IV (KMG-IV): sequencing the most valuable type-strain genomes for metagenomic binning, comparative biology and taxonomic classification.</title>
        <authorList>
            <person name="Goeker M."/>
        </authorList>
    </citation>
    <scope>NUCLEOTIDE SEQUENCE [LARGE SCALE GENOMIC DNA]</scope>
    <source>
        <strain evidence="4 5">DSM 45615</strain>
    </source>
</reference>
<evidence type="ECO:0000256" key="2">
    <source>
        <dbReference type="SAM" id="Phobius"/>
    </source>
</evidence>
<keyword evidence="2" id="KW-0472">Membrane</keyword>
<comment type="caution">
    <text evidence="4">The sequence shown here is derived from an EMBL/GenBank/DDBJ whole genome shotgun (WGS) entry which is preliminary data.</text>
</comment>
<protein>
    <recommendedName>
        <fullName evidence="3">DUF1707 domain-containing protein</fullName>
    </recommendedName>
</protein>
<dbReference type="PANTHER" id="PTHR40763">
    <property type="entry name" value="MEMBRANE PROTEIN-RELATED"/>
    <property type="match status" value="1"/>
</dbReference>
<dbReference type="EMBL" id="JACHGN010000010">
    <property type="protein sequence ID" value="MBB5135380.1"/>
    <property type="molecule type" value="Genomic_DNA"/>
</dbReference>
<feature type="region of interest" description="Disordered" evidence="1">
    <location>
        <begin position="52"/>
        <end position="95"/>
    </location>
</feature>
<keyword evidence="5" id="KW-1185">Reference proteome</keyword>
<dbReference type="Pfam" id="PF08044">
    <property type="entry name" value="DUF1707"/>
    <property type="match status" value="1"/>
</dbReference>
<feature type="compositionally biased region" description="Basic residues" evidence="1">
    <location>
        <begin position="73"/>
        <end position="82"/>
    </location>
</feature>
<evidence type="ECO:0000259" key="3">
    <source>
        <dbReference type="Pfam" id="PF08044"/>
    </source>
</evidence>
<dbReference type="AlphaFoldDB" id="A0A840PD85"/>
<proteinExistence type="predicted"/>
<dbReference type="InterPro" id="IPR012551">
    <property type="entry name" value="DUF1707_SHOCT-like"/>
</dbReference>
<accession>A0A840PD85</accession>
<feature type="compositionally biased region" description="Basic and acidic residues" evidence="1">
    <location>
        <begin position="52"/>
        <end position="65"/>
    </location>
</feature>
<sequence length="151" mass="17007">MTARDDLRIGDAERDAMMGALREHYAQGRLTLEELEERLDLTLASRTRGELAKIAEDLPEPHESRAPALPERARRHHHHHGWRPGGPPPFRGRGHGPHPGPIVAVIAVIALFAGFGVLKVLFFAWLAIMVIGFAHHHHHRHHRPRPHSYGP</sequence>
<evidence type="ECO:0000313" key="5">
    <source>
        <dbReference type="Proteomes" id="UP000578449"/>
    </source>
</evidence>
<keyword evidence="2" id="KW-1133">Transmembrane helix</keyword>
<dbReference type="Proteomes" id="UP000578449">
    <property type="component" value="Unassembled WGS sequence"/>
</dbReference>
<feature type="domain" description="DUF1707" evidence="3">
    <location>
        <begin position="7"/>
        <end position="59"/>
    </location>
</feature>
<name>A0A840PD85_9ACTN</name>
<gene>
    <name evidence="4" type="ORF">HNP84_005116</name>
</gene>
<organism evidence="4 5">
    <name type="scientific">Thermocatellispora tengchongensis</name>
    <dbReference type="NCBI Taxonomy" id="1073253"/>
    <lineage>
        <taxon>Bacteria</taxon>
        <taxon>Bacillati</taxon>
        <taxon>Actinomycetota</taxon>
        <taxon>Actinomycetes</taxon>
        <taxon>Streptosporangiales</taxon>
        <taxon>Streptosporangiaceae</taxon>
        <taxon>Thermocatellispora</taxon>
    </lineage>
</organism>
<feature type="transmembrane region" description="Helical" evidence="2">
    <location>
        <begin position="102"/>
        <end position="135"/>
    </location>
</feature>
<keyword evidence="2" id="KW-0812">Transmembrane</keyword>
<dbReference type="PANTHER" id="PTHR40763:SF5">
    <property type="entry name" value="MEMBRANE PROTEIN"/>
    <property type="match status" value="1"/>
</dbReference>
<evidence type="ECO:0000256" key="1">
    <source>
        <dbReference type="SAM" id="MobiDB-lite"/>
    </source>
</evidence>
<dbReference type="RefSeq" id="WP_185052297.1">
    <property type="nucleotide sequence ID" value="NZ_BAABIX010000046.1"/>
</dbReference>